<dbReference type="GO" id="GO:0006546">
    <property type="term" value="P:glycine catabolic process"/>
    <property type="evidence" value="ECO:0007669"/>
    <property type="project" value="InterPro"/>
</dbReference>
<accession>A0A0N8VL30</accession>
<dbReference type="SUPFAM" id="SSF103025">
    <property type="entry name" value="Folate-binding domain"/>
    <property type="match status" value="1"/>
</dbReference>
<dbReference type="EMBL" id="LKBH01000145">
    <property type="protein sequence ID" value="KQB35380.1"/>
    <property type="molecule type" value="Genomic_DNA"/>
</dbReference>
<evidence type="ECO:0000313" key="11">
    <source>
        <dbReference type="Proteomes" id="UP000050301"/>
    </source>
</evidence>
<name>A0A0N8VL30_9ARCH</name>
<dbReference type="Gene3D" id="3.30.70.1400">
    <property type="entry name" value="Aminomethyltransferase beta-barrel domains"/>
    <property type="match status" value="1"/>
</dbReference>
<keyword evidence="11" id="KW-1185">Reference proteome</keyword>
<evidence type="ECO:0000256" key="3">
    <source>
        <dbReference type="ARBA" id="ARBA00022576"/>
    </source>
</evidence>
<dbReference type="InterPro" id="IPR006223">
    <property type="entry name" value="GcvT"/>
</dbReference>
<dbReference type="Gene3D" id="4.10.1250.10">
    <property type="entry name" value="Aminomethyltransferase fragment"/>
    <property type="match status" value="1"/>
</dbReference>
<evidence type="ECO:0000256" key="5">
    <source>
        <dbReference type="ARBA" id="ARBA00031395"/>
    </source>
</evidence>
<proteinExistence type="inferred from homology"/>
<protein>
    <recommendedName>
        <fullName evidence="2">aminomethyltransferase</fullName>
        <ecNumber evidence="2">2.1.2.10</ecNumber>
    </recommendedName>
    <alternativeName>
        <fullName evidence="5">Glycine cleavage system T protein</fullName>
    </alternativeName>
</protein>
<dbReference type="GO" id="GO:0008483">
    <property type="term" value="F:transaminase activity"/>
    <property type="evidence" value="ECO:0007669"/>
    <property type="project" value="UniProtKB-KW"/>
</dbReference>
<dbReference type="InterPro" id="IPR027266">
    <property type="entry name" value="TrmE/GcvT-like"/>
</dbReference>
<evidence type="ECO:0000256" key="1">
    <source>
        <dbReference type="ARBA" id="ARBA00008609"/>
    </source>
</evidence>
<dbReference type="InterPro" id="IPR006222">
    <property type="entry name" value="GCVT_N"/>
</dbReference>
<dbReference type="FunCoup" id="A0A0N8VL30">
    <property type="interactions" value="142"/>
</dbReference>
<dbReference type="PANTHER" id="PTHR43757">
    <property type="entry name" value="AMINOMETHYLTRANSFERASE"/>
    <property type="match status" value="1"/>
</dbReference>
<dbReference type="GeneID" id="84222046"/>
<evidence type="ECO:0000256" key="7">
    <source>
        <dbReference type="PIRSR" id="PIRSR006487-1"/>
    </source>
</evidence>
<dbReference type="InterPro" id="IPR013977">
    <property type="entry name" value="GcvT_C"/>
</dbReference>
<evidence type="ECO:0000256" key="6">
    <source>
        <dbReference type="ARBA" id="ARBA00047665"/>
    </source>
</evidence>
<comment type="catalytic activity">
    <reaction evidence="6">
        <text>N(6)-[(R)-S(8)-aminomethyldihydrolipoyl]-L-lysyl-[protein] + (6S)-5,6,7,8-tetrahydrofolate = N(6)-[(R)-dihydrolipoyl]-L-lysyl-[protein] + (6R)-5,10-methylene-5,6,7,8-tetrahydrofolate + NH4(+)</text>
        <dbReference type="Rhea" id="RHEA:16945"/>
        <dbReference type="Rhea" id="RHEA-COMP:10475"/>
        <dbReference type="Rhea" id="RHEA-COMP:10492"/>
        <dbReference type="ChEBI" id="CHEBI:15636"/>
        <dbReference type="ChEBI" id="CHEBI:28938"/>
        <dbReference type="ChEBI" id="CHEBI:57453"/>
        <dbReference type="ChEBI" id="CHEBI:83100"/>
        <dbReference type="ChEBI" id="CHEBI:83143"/>
        <dbReference type="EC" id="2.1.2.10"/>
    </reaction>
</comment>
<reference evidence="10 11" key="1">
    <citation type="submission" date="2015-09" db="EMBL/GenBank/DDBJ databases">
        <title>Heavy metals and arsenic resistance mechanisms in polyextremophilic archaea of the family Ferroplasmaceae.</title>
        <authorList>
            <person name="Bulaev A.G."/>
            <person name="Kanygina A.V."/>
        </authorList>
    </citation>
    <scope>NUCLEOTIDE SEQUENCE [LARGE SCALE GENOMIC DNA]</scope>
    <source>
        <strain evidence="10 11">BH2</strain>
    </source>
</reference>
<comment type="caution">
    <text evidence="10">The sequence shown here is derived from an EMBL/GenBank/DDBJ whole genome shotgun (WGS) entry which is preliminary data.</text>
</comment>
<feature type="domain" description="Aminomethyltransferase C-terminal" evidence="9">
    <location>
        <begin position="294"/>
        <end position="366"/>
    </location>
</feature>
<dbReference type="GO" id="GO:0005960">
    <property type="term" value="C:glycine cleavage complex"/>
    <property type="evidence" value="ECO:0007669"/>
    <property type="project" value="InterPro"/>
</dbReference>
<keyword evidence="3" id="KW-0032">Aminotransferase</keyword>
<dbReference type="PIRSF" id="PIRSF006487">
    <property type="entry name" value="GcvT"/>
    <property type="match status" value="1"/>
</dbReference>
<dbReference type="NCBIfam" id="TIGR00528">
    <property type="entry name" value="gcvT"/>
    <property type="match status" value="1"/>
</dbReference>
<evidence type="ECO:0000313" key="10">
    <source>
        <dbReference type="EMBL" id="KQB35380.1"/>
    </source>
</evidence>
<dbReference type="PANTHER" id="PTHR43757:SF2">
    <property type="entry name" value="AMINOMETHYLTRANSFERASE, MITOCHONDRIAL"/>
    <property type="match status" value="1"/>
</dbReference>
<dbReference type="Pfam" id="PF01571">
    <property type="entry name" value="GCV_T"/>
    <property type="match status" value="1"/>
</dbReference>
<dbReference type="Pfam" id="PF08669">
    <property type="entry name" value="GCV_T_C"/>
    <property type="match status" value="1"/>
</dbReference>
<dbReference type="RefSeq" id="WP_048102185.1">
    <property type="nucleotide sequence ID" value="NZ_LKBH01000145.1"/>
</dbReference>
<comment type="similarity">
    <text evidence="1">Belongs to the GcvT family.</text>
</comment>
<dbReference type="GO" id="GO:0005829">
    <property type="term" value="C:cytosol"/>
    <property type="evidence" value="ECO:0007669"/>
    <property type="project" value="TreeGrafter"/>
</dbReference>
<dbReference type="EC" id="2.1.2.10" evidence="2"/>
<evidence type="ECO:0000256" key="2">
    <source>
        <dbReference type="ARBA" id="ARBA00012616"/>
    </source>
</evidence>
<dbReference type="InterPro" id="IPR028896">
    <property type="entry name" value="GcvT/YgfZ/DmdA"/>
</dbReference>
<dbReference type="InParanoid" id="A0A0N8VL30"/>
<dbReference type="GO" id="GO:0008168">
    <property type="term" value="F:methyltransferase activity"/>
    <property type="evidence" value="ECO:0007669"/>
    <property type="project" value="UniProtKB-KW"/>
</dbReference>
<dbReference type="Proteomes" id="UP000050301">
    <property type="component" value="Unassembled WGS sequence"/>
</dbReference>
<dbReference type="AlphaFoldDB" id="A0A0N8VL30"/>
<dbReference type="SUPFAM" id="SSF101790">
    <property type="entry name" value="Aminomethyltransferase beta-barrel domain"/>
    <property type="match status" value="1"/>
</dbReference>
<evidence type="ECO:0000259" key="8">
    <source>
        <dbReference type="Pfam" id="PF01571"/>
    </source>
</evidence>
<sequence>MELKKGIPLRTALYNEHLKLNARMTNFHGWEMPLEYTKIVEEHMAVRRNVGIFDVSHMGDVIIEGNDANKFVDYIFPTKISDLNIGECTYTAFLDTDGKMIDDTIIYKLWDDKYFLIPNAANIERIINWLNKNSTGYSIKIINHSDEISHIAVQGPKTPEVLGEMKIEMPENFHFLLNNIQFLNPLLNENFMMVSGTGYTGERGVELIIPNEIAPSLWEKLLDIIKNYDGRPCGLGARDTLRMEKGMLLSGQDFNEDKTPYEASVSFIVNLNHEFIGREKLIENKNNFKIIFRGFILENKNIPRPGFKIYHNDDEIGYITSGSVSPILNTGIGLGYINKDFMKSNEPVYIKIRDKYVKAQISKPKLF</sequence>
<keyword evidence="4 10" id="KW-0808">Transferase</keyword>
<dbReference type="InterPro" id="IPR029043">
    <property type="entry name" value="GcvT/YgfZ_C"/>
</dbReference>
<dbReference type="GO" id="GO:0004047">
    <property type="term" value="F:aminomethyltransferase activity"/>
    <property type="evidence" value="ECO:0007669"/>
    <property type="project" value="UniProtKB-EC"/>
</dbReference>
<feature type="domain" description="GCVT N-terminal" evidence="8">
    <location>
        <begin position="13"/>
        <end position="272"/>
    </location>
</feature>
<keyword evidence="10" id="KW-0489">Methyltransferase</keyword>
<evidence type="ECO:0000256" key="4">
    <source>
        <dbReference type="ARBA" id="ARBA00022679"/>
    </source>
</evidence>
<gene>
    <name evidence="10" type="ORF">AOG55_06960</name>
</gene>
<dbReference type="Gene3D" id="2.40.30.110">
    <property type="entry name" value="Aminomethyltransferase beta-barrel domains"/>
    <property type="match status" value="1"/>
</dbReference>
<dbReference type="NCBIfam" id="NF001567">
    <property type="entry name" value="PRK00389.1"/>
    <property type="match status" value="1"/>
</dbReference>
<dbReference type="GO" id="GO:0032259">
    <property type="term" value="P:methylation"/>
    <property type="evidence" value="ECO:0007669"/>
    <property type="project" value="UniProtKB-KW"/>
</dbReference>
<feature type="binding site" evidence="7">
    <location>
        <position position="206"/>
    </location>
    <ligand>
        <name>substrate</name>
    </ligand>
</feature>
<evidence type="ECO:0000259" key="9">
    <source>
        <dbReference type="Pfam" id="PF08669"/>
    </source>
</evidence>
<organism evidence="10 11">
    <name type="scientific">Acidiplasma cupricumulans</name>
    <dbReference type="NCBI Taxonomy" id="312540"/>
    <lineage>
        <taxon>Archaea</taxon>
        <taxon>Methanobacteriati</taxon>
        <taxon>Thermoplasmatota</taxon>
        <taxon>Thermoplasmata</taxon>
        <taxon>Thermoplasmatales</taxon>
        <taxon>Ferroplasmaceae</taxon>
        <taxon>Acidiplasma</taxon>
    </lineage>
</organism>
<dbReference type="Gene3D" id="3.30.1360.120">
    <property type="entry name" value="Probable tRNA modification gtpase trme, domain 1"/>
    <property type="match status" value="1"/>
</dbReference>